<gene>
    <name evidence="2" type="ORF">Zmor_008440</name>
</gene>
<evidence type="ECO:0000313" key="2">
    <source>
        <dbReference type="EMBL" id="KAJ3664257.1"/>
    </source>
</evidence>
<evidence type="ECO:0000313" key="3">
    <source>
        <dbReference type="Proteomes" id="UP001168821"/>
    </source>
</evidence>
<feature type="compositionally biased region" description="Basic and acidic residues" evidence="1">
    <location>
        <begin position="142"/>
        <end position="153"/>
    </location>
</feature>
<sequence>MVRKRSRKYESDDNDSDSDLDCDFETQSRPAPKKYSLRERKAPLFTTDFDYYGLDEDDAEARKQSTDDEDFQVEADVNGARSFFEPDPDVDPQNSEGLIDFEDIIRADIVVNKNKIDYDNMIQKTEIKLTQQPKKRGRKPKIRPDGDIKKEEPTETQFVCEPDLGSLELQKQEIEEVKEERTENPQDAKDKSEGLPNGDVLEGLENGDTQKGDSESPGKERNSIEMVMLEPPPIQEEDKQEDEDDDVIVLGELKQDVIVLDD</sequence>
<protein>
    <submittedName>
        <fullName evidence="2">Uncharacterized protein</fullName>
    </submittedName>
</protein>
<feature type="compositionally biased region" description="Basic and acidic residues" evidence="1">
    <location>
        <begin position="208"/>
        <end position="223"/>
    </location>
</feature>
<comment type="caution">
    <text evidence="2">The sequence shown here is derived from an EMBL/GenBank/DDBJ whole genome shotgun (WGS) entry which is preliminary data.</text>
</comment>
<organism evidence="2 3">
    <name type="scientific">Zophobas morio</name>
    <dbReference type="NCBI Taxonomy" id="2755281"/>
    <lineage>
        <taxon>Eukaryota</taxon>
        <taxon>Metazoa</taxon>
        <taxon>Ecdysozoa</taxon>
        <taxon>Arthropoda</taxon>
        <taxon>Hexapoda</taxon>
        <taxon>Insecta</taxon>
        <taxon>Pterygota</taxon>
        <taxon>Neoptera</taxon>
        <taxon>Endopterygota</taxon>
        <taxon>Coleoptera</taxon>
        <taxon>Polyphaga</taxon>
        <taxon>Cucujiformia</taxon>
        <taxon>Tenebrionidae</taxon>
        <taxon>Zophobas</taxon>
    </lineage>
</organism>
<feature type="region of interest" description="Disordered" evidence="1">
    <location>
        <begin position="125"/>
        <end position="245"/>
    </location>
</feature>
<dbReference type="Proteomes" id="UP001168821">
    <property type="component" value="Unassembled WGS sequence"/>
</dbReference>
<accession>A0AA38J2T9</accession>
<dbReference type="AlphaFoldDB" id="A0AA38J2T9"/>
<reference evidence="2" key="1">
    <citation type="journal article" date="2023" name="G3 (Bethesda)">
        <title>Whole genome assemblies of Zophobas morio and Tenebrio molitor.</title>
        <authorList>
            <person name="Kaur S."/>
            <person name="Stinson S.A."/>
            <person name="diCenzo G.C."/>
        </authorList>
    </citation>
    <scope>NUCLEOTIDE SEQUENCE</scope>
    <source>
        <strain evidence="2">QUZm001</strain>
    </source>
</reference>
<proteinExistence type="predicted"/>
<name>A0AA38J2T9_9CUCU</name>
<dbReference type="EMBL" id="JALNTZ010000002">
    <property type="protein sequence ID" value="KAJ3664257.1"/>
    <property type="molecule type" value="Genomic_DNA"/>
</dbReference>
<feature type="compositionally biased region" description="Acidic residues" evidence="1">
    <location>
        <begin position="12"/>
        <end position="24"/>
    </location>
</feature>
<evidence type="ECO:0000256" key="1">
    <source>
        <dbReference type="SAM" id="MobiDB-lite"/>
    </source>
</evidence>
<feature type="region of interest" description="Disordered" evidence="1">
    <location>
        <begin position="1"/>
        <end position="35"/>
    </location>
</feature>
<keyword evidence="3" id="KW-1185">Reference proteome</keyword>
<feature type="compositionally biased region" description="Basic and acidic residues" evidence="1">
    <location>
        <begin position="170"/>
        <end position="193"/>
    </location>
</feature>